<evidence type="ECO:0000256" key="2">
    <source>
        <dbReference type="ARBA" id="ARBA00023157"/>
    </source>
</evidence>
<dbReference type="EMBL" id="CAXKWB010008167">
    <property type="protein sequence ID" value="CAL4089924.1"/>
    <property type="molecule type" value="Genomic_DNA"/>
</dbReference>
<evidence type="ECO:0000256" key="4">
    <source>
        <dbReference type="ARBA" id="ARBA00024195"/>
    </source>
</evidence>
<feature type="domain" description="Peptidase S1" evidence="5">
    <location>
        <begin position="41"/>
        <end position="230"/>
    </location>
</feature>
<dbReference type="FunFam" id="2.40.10.10:FF:000028">
    <property type="entry name" value="Serine protease easter"/>
    <property type="match status" value="1"/>
</dbReference>
<dbReference type="PROSITE" id="PS50240">
    <property type="entry name" value="TRYPSIN_DOM"/>
    <property type="match status" value="1"/>
</dbReference>
<gene>
    <name evidence="6" type="ORF">MNOR_LOCUS13924</name>
</gene>
<name>A0AAV2QPZ4_MEGNR</name>
<keyword evidence="1" id="KW-0732">Signal</keyword>
<dbReference type="Pfam" id="PF00089">
    <property type="entry name" value="Trypsin"/>
    <property type="match status" value="1"/>
</dbReference>
<dbReference type="PROSITE" id="PS00134">
    <property type="entry name" value="TRYPSIN_HIS"/>
    <property type="match status" value="1"/>
</dbReference>
<dbReference type="SMART" id="SM00020">
    <property type="entry name" value="Tryp_SPc"/>
    <property type="match status" value="1"/>
</dbReference>
<dbReference type="InterPro" id="IPR043504">
    <property type="entry name" value="Peptidase_S1_PA_chymotrypsin"/>
</dbReference>
<dbReference type="GO" id="GO:0004252">
    <property type="term" value="F:serine-type endopeptidase activity"/>
    <property type="evidence" value="ECO:0007669"/>
    <property type="project" value="InterPro"/>
</dbReference>
<dbReference type="SUPFAM" id="SSF50494">
    <property type="entry name" value="Trypsin-like serine proteases"/>
    <property type="match status" value="1"/>
</dbReference>
<protein>
    <recommendedName>
        <fullName evidence="5">Peptidase S1 domain-containing protein</fullName>
    </recommendedName>
</protein>
<organism evidence="6 7">
    <name type="scientific">Meganyctiphanes norvegica</name>
    <name type="common">Northern krill</name>
    <name type="synonym">Thysanopoda norvegica</name>
    <dbReference type="NCBI Taxonomy" id="48144"/>
    <lineage>
        <taxon>Eukaryota</taxon>
        <taxon>Metazoa</taxon>
        <taxon>Ecdysozoa</taxon>
        <taxon>Arthropoda</taxon>
        <taxon>Crustacea</taxon>
        <taxon>Multicrustacea</taxon>
        <taxon>Malacostraca</taxon>
        <taxon>Eumalacostraca</taxon>
        <taxon>Eucarida</taxon>
        <taxon>Euphausiacea</taxon>
        <taxon>Euphausiidae</taxon>
        <taxon>Meganyctiphanes</taxon>
    </lineage>
</organism>
<dbReference type="Proteomes" id="UP001497623">
    <property type="component" value="Unassembled WGS sequence"/>
</dbReference>
<evidence type="ECO:0000313" key="7">
    <source>
        <dbReference type="Proteomes" id="UP001497623"/>
    </source>
</evidence>
<accession>A0AAV2QPZ4</accession>
<reference evidence="6 7" key="1">
    <citation type="submission" date="2024-05" db="EMBL/GenBank/DDBJ databases">
        <authorList>
            <person name="Wallberg A."/>
        </authorList>
    </citation>
    <scope>NUCLEOTIDE SEQUENCE [LARGE SCALE GENOMIC DNA]</scope>
</reference>
<proteinExistence type="inferred from homology"/>
<sequence length="230" mass="25654">KNVQCLHTTSVRKQACGSYLAVSHLPSVTPKIRDNSSPLKDLGGVAALHSSDTFLGSNTHFCGASLISERYLLTAAHCIVDSERPIRISLGREDLDKDTSPGVNTYEVEDFIVHPGFRSARNNYDDIALIRTTRRVQYGPMVWPFCLPQKNQVLNDFFPVQIAGYGQVSTSEKSSSLRTAYVDFYSNQRCENEWILEASDNYDLVRTYDYPSGLTEQILCAGKEGVDACR</sequence>
<feature type="non-terminal residue" evidence="6">
    <location>
        <position position="1"/>
    </location>
</feature>
<dbReference type="Gene3D" id="2.40.10.10">
    <property type="entry name" value="Trypsin-like serine proteases"/>
    <property type="match status" value="1"/>
</dbReference>
<dbReference type="InterPro" id="IPR009003">
    <property type="entry name" value="Peptidase_S1_PA"/>
</dbReference>
<dbReference type="GO" id="GO:0006508">
    <property type="term" value="P:proteolysis"/>
    <property type="evidence" value="ECO:0007669"/>
    <property type="project" value="InterPro"/>
</dbReference>
<keyword evidence="7" id="KW-1185">Reference proteome</keyword>
<comment type="similarity">
    <text evidence="4">Belongs to the peptidase S1 family. CLIP subfamily.</text>
</comment>
<keyword evidence="3" id="KW-0325">Glycoprotein</keyword>
<dbReference type="InterPro" id="IPR001254">
    <property type="entry name" value="Trypsin_dom"/>
</dbReference>
<feature type="non-terminal residue" evidence="6">
    <location>
        <position position="230"/>
    </location>
</feature>
<evidence type="ECO:0000313" key="6">
    <source>
        <dbReference type="EMBL" id="CAL4089924.1"/>
    </source>
</evidence>
<evidence type="ECO:0000256" key="3">
    <source>
        <dbReference type="ARBA" id="ARBA00023180"/>
    </source>
</evidence>
<dbReference type="PANTHER" id="PTHR24252:SF7">
    <property type="entry name" value="HYALIN"/>
    <property type="match status" value="1"/>
</dbReference>
<evidence type="ECO:0000256" key="1">
    <source>
        <dbReference type="ARBA" id="ARBA00022729"/>
    </source>
</evidence>
<dbReference type="AlphaFoldDB" id="A0AAV2QPZ4"/>
<comment type="caution">
    <text evidence="6">The sequence shown here is derived from an EMBL/GenBank/DDBJ whole genome shotgun (WGS) entry which is preliminary data.</text>
</comment>
<dbReference type="PANTHER" id="PTHR24252">
    <property type="entry name" value="ACROSIN-RELATED"/>
    <property type="match status" value="1"/>
</dbReference>
<keyword evidence="2" id="KW-1015">Disulfide bond</keyword>
<evidence type="ECO:0000259" key="5">
    <source>
        <dbReference type="PROSITE" id="PS50240"/>
    </source>
</evidence>
<dbReference type="CDD" id="cd00190">
    <property type="entry name" value="Tryp_SPc"/>
    <property type="match status" value="1"/>
</dbReference>
<dbReference type="InterPro" id="IPR018114">
    <property type="entry name" value="TRYPSIN_HIS"/>
</dbReference>